<dbReference type="SUPFAM" id="SSF51430">
    <property type="entry name" value="NAD(P)-linked oxidoreductase"/>
    <property type="match status" value="1"/>
</dbReference>
<dbReference type="Pfam" id="PF00248">
    <property type="entry name" value="Aldo_ket_red"/>
    <property type="match status" value="1"/>
</dbReference>
<proteinExistence type="predicted"/>
<dbReference type="EMBL" id="JARKIK010001680">
    <property type="protein sequence ID" value="KAK8719619.1"/>
    <property type="molecule type" value="Genomic_DNA"/>
</dbReference>
<dbReference type="PRINTS" id="PR00069">
    <property type="entry name" value="ALDKETRDTASE"/>
</dbReference>
<dbReference type="FunFam" id="3.20.20.100:FF:000011">
    <property type="entry name" value="Aldo/keto reductase"/>
    <property type="match status" value="1"/>
</dbReference>
<dbReference type="InterPro" id="IPR023210">
    <property type="entry name" value="NADP_OxRdtase_dom"/>
</dbReference>
<evidence type="ECO:0000313" key="3">
    <source>
        <dbReference type="Proteomes" id="UP001445076"/>
    </source>
</evidence>
<evidence type="ECO:0000313" key="2">
    <source>
        <dbReference type="EMBL" id="KAK8719619.1"/>
    </source>
</evidence>
<organism evidence="2 3">
    <name type="scientific">Cherax quadricarinatus</name>
    <name type="common">Australian red claw crayfish</name>
    <dbReference type="NCBI Taxonomy" id="27406"/>
    <lineage>
        <taxon>Eukaryota</taxon>
        <taxon>Metazoa</taxon>
        <taxon>Ecdysozoa</taxon>
        <taxon>Arthropoda</taxon>
        <taxon>Crustacea</taxon>
        <taxon>Multicrustacea</taxon>
        <taxon>Malacostraca</taxon>
        <taxon>Eumalacostraca</taxon>
        <taxon>Eucarida</taxon>
        <taxon>Decapoda</taxon>
        <taxon>Pleocyemata</taxon>
        <taxon>Astacidea</taxon>
        <taxon>Parastacoidea</taxon>
        <taxon>Parastacidae</taxon>
        <taxon>Cherax</taxon>
    </lineage>
</organism>
<dbReference type="AlphaFoldDB" id="A0AAW0VRA7"/>
<dbReference type="PANTHER" id="PTHR42686">
    <property type="entry name" value="GH17980P-RELATED"/>
    <property type="match status" value="1"/>
</dbReference>
<dbReference type="Gene3D" id="3.20.20.100">
    <property type="entry name" value="NADP-dependent oxidoreductase domain"/>
    <property type="match status" value="1"/>
</dbReference>
<evidence type="ECO:0000259" key="1">
    <source>
        <dbReference type="Pfam" id="PF00248"/>
    </source>
</evidence>
<reference evidence="2 3" key="1">
    <citation type="journal article" date="2024" name="BMC Genomics">
        <title>Genome assembly of redclaw crayfish (Cherax quadricarinatus) provides insights into its immune adaptation and hypoxia tolerance.</title>
        <authorList>
            <person name="Liu Z."/>
            <person name="Zheng J."/>
            <person name="Li H."/>
            <person name="Fang K."/>
            <person name="Wang S."/>
            <person name="He J."/>
            <person name="Zhou D."/>
            <person name="Weng S."/>
            <person name="Chi M."/>
            <person name="Gu Z."/>
            <person name="He J."/>
            <person name="Li F."/>
            <person name="Wang M."/>
        </authorList>
    </citation>
    <scope>NUCLEOTIDE SEQUENCE [LARGE SCALE GENOMIC DNA]</scope>
    <source>
        <strain evidence="2">ZL_2023a</strain>
    </source>
</reference>
<dbReference type="GO" id="GO:0005829">
    <property type="term" value="C:cytosol"/>
    <property type="evidence" value="ECO:0007669"/>
    <property type="project" value="TreeGrafter"/>
</dbReference>
<comment type="caution">
    <text evidence="2">The sequence shown here is derived from an EMBL/GenBank/DDBJ whole genome shotgun (WGS) entry which is preliminary data.</text>
</comment>
<dbReference type="Proteomes" id="UP001445076">
    <property type="component" value="Unassembled WGS sequence"/>
</dbReference>
<protein>
    <recommendedName>
        <fullName evidence="1">NADP-dependent oxidoreductase domain-containing protein</fullName>
    </recommendedName>
</protein>
<feature type="domain" description="NADP-dependent oxidoreductase" evidence="1">
    <location>
        <begin position="34"/>
        <end position="309"/>
    </location>
</feature>
<sequence length="353" mass="39662">MEQSTYVEGFHDPEAVKKMAYRQLGNTDMKVSLMSLGGGPLGGIYGHNTEKECIETVHLALKSGINYIDTSPFYGNGRSEEIIGKALKGVPRSSYYIATKVGRYELAIERMFDFSGERVEKSVDKSLKLLGLDYVDVIQVHDLEFADNIDIVLKETLPALQKVVKQGKARYIGITGYPVYLLKEVVEKSNVKIDVVLSYARNTLLDDTLKEYIPFFQSRGIGVINAAAVAMGILCHGNVISWHPAPQDIREACRKAAQHCKESGVDLGRLAVRHSLLMEGVVTHLLGCINVDVLRKNLDSVINPLTPKEEQVNKEVKERFFQPLTHKHWEGVEPVKFRQQLQELRGQQPKEQR</sequence>
<accession>A0AAW0VRA7</accession>
<name>A0AAW0VRA7_CHEQU</name>
<keyword evidence="3" id="KW-1185">Reference proteome</keyword>
<dbReference type="InterPro" id="IPR020471">
    <property type="entry name" value="AKR"/>
</dbReference>
<dbReference type="InterPro" id="IPR044479">
    <property type="entry name" value="LGALDH-like"/>
</dbReference>
<dbReference type="GO" id="GO:0010349">
    <property type="term" value="F:L-galactose dehydrogenase activity"/>
    <property type="evidence" value="ECO:0007669"/>
    <property type="project" value="InterPro"/>
</dbReference>
<dbReference type="PANTHER" id="PTHR42686:SF1">
    <property type="entry name" value="GH17980P-RELATED"/>
    <property type="match status" value="1"/>
</dbReference>
<gene>
    <name evidence="2" type="ORF">OTU49_013941</name>
</gene>
<dbReference type="CDD" id="cd19163">
    <property type="entry name" value="AKR_galDH"/>
    <property type="match status" value="1"/>
</dbReference>
<dbReference type="InterPro" id="IPR036812">
    <property type="entry name" value="NAD(P)_OxRdtase_dom_sf"/>
</dbReference>